<comment type="caution">
    <text evidence="2">The sequence shown here is derived from an EMBL/GenBank/DDBJ whole genome shotgun (WGS) entry which is preliminary data.</text>
</comment>
<dbReference type="Gene3D" id="3.90.1570.10">
    <property type="entry name" value="tt1808, chain A"/>
    <property type="match status" value="1"/>
</dbReference>
<evidence type="ECO:0000313" key="3">
    <source>
        <dbReference type="Proteomes" id="UP000327000"/>
    </source>
</evidence>
<name>A0A5N5WDK5_STRMB</name>
<dbReference type="InterPro" id="IPR011335">
    <property type="entry name" value="Restrct_endonuc-II-like"/>
</dbReference>
<dbReference type="OrthoDB" id="4537149at2"/>
<dbReference type="EMBL" id="VOKX01000009">
    <property type="protein sequence ID" value="KAB7850353.1"/>
    <property type="molecule type" value="Genomic_DNA"/>
</dbReference>
<keyword evidence="2" id="KW-0255">Endonuclease</keyword>
<dbReference type="InterPro" id="IPR008538">
    <property type="entry name" value="Uma2"/>
</dbReference>
<dbReference type="PANTHER" id="PTHR35400">
    <property type="entry name" value="SLR1083 PROTEIN"/>
    <property type="match status" value="1"/>
</dbReference>
<proteinExistence type="predicted"/>
<protein>
    <submittedName>
        <fullName evidence="2">Uma2 family endonuclease</fullName>
    </submittedName>
</protein>
<gene>
    <name evidence="2" type="ORF">FRZ00_06315</name>
</gene>
<keyword evidence="2" id="KW-0540">Nuclease</keyword>
<dbReference type="InterPro" id="IPR012296">
    <property type="entry name" value="Nuclease_put_TT1808"/>
</dbReference>
<dbReference type="GO" id="GO:0004519">
    <property type="term" value="F:endonuclease activity"/>
    <property type="evidence" value="ECO:0007669"/>
    <property type="project" value="UniProtKB-KW"/>
</dbReference>
<dbReference type="AlphaFoldDB" id="A0A5N5WDK5"/>
<keyword evidence="3" id="KW-1185">Reference proteome</keyword>
<dbReference type="Proteomes" id="UP000327000">
    <property type="component" value="Unassembled WGS sequence"/>
</dbReference>
<sequence length="188" mass="20864">MMAVDERLIALIDEHPEVFEGYKIELLRGDIVMMAGPDWVHNDIVELVRDQVPGDRWQRKTTQDIAIPGENSEPQPDLLVVERGAFEGPGRLVPAAAATLLVEVVSKTSAHRDYHEKRSIYAAGRVPGYLIIDPFAAKCVLLTEPFGVGEEADYRTERTSKFGEPVPLDLIGITLDTSDFRTLPGTPR</sequence>
<dbReference type="SUPFAM" id="SSF52980">
    <property type="entry name" value="Restriction endonuclease-like"/>
    <property type="match status" value="1"/>
</dbReference>
<evidence type="ECO:0000259" key="1">
    <source>
        <dbReference type="Pfam" id="PF05685"/>
    </source>
</evidence>
<evidence type="ECO:0000313" key="2">
    <source>
        <dbReference type="EMBL" id="KAB7850353.1"/>
    </source>
</evidence>
<keyword evidence="2" id="KW-0378">Hydrolase</keyword>
<feature type="domain" description="Putative restriction endonuclease" evidence="1">
    <location>
        <begin position="20"/>
        <end position="175"/>
    </location>
</feature>
<organism evidence="2 3">
    <name type="scientific">Streptomyces mobaraensis</name>
    <name type="common">Streptoverticillium mobaraense</name>
    <dbReference type="NCBI Taxonomy" id="35621"/>
    <lineage>
        <taxon>Bacteria</taxon>
        <taxon>Bacillati</taxon>
        <taxon>Actinomycetota</taxon>
        <taxon>Actinomycetes</taxon>
        <taxon>Kitasatosporales</taxon>
        <taxon>Streptomycetaceae</taxon>
        <taxon>Streptomyces</taxon>
    </lineage>
</organism>
<accession>A0A5N5WDK5</accession>
<dbReference type="Pfam" id="PF05685">
    <property type="entry name" value="Uma2"/>
    <property type="match status" value="1"/>
</dbReference>
<dbReference type="CDD" id="cd06260">
    <property type="entry name" value="DUF820-like"/>
    <property type="match status" value="1"/>
</dbReference>
<dbReference type="PANTHER" id="PTHR35400:SF3">
    <property type="entry name" value="SLL1072 PROTEIN"/>
    <property type="match status" value="1"/>
</dbReference>
<reference evidence="2 3" key="1">
    <citation type="journal article" date="2019" name="Microb. Cell Fact.">
        <title>Exploring novel herbicidin analogues by transcriptional regulator overexpression and MS/MS molecular networking.</title>
        <authorList>
            <person name="Shi Y."/>
            <person name="Gu R."/>
            <person name="Li Y."/>
            <person name="Wang X."/>
            <person name="Ren W."/>
            <person name="Li X."/>
            <person name="Wang L."/>
            <person name="Xie Y."/>
            <person name="Hong B."/>
        </authorList>
    </citation>
    <scope>NUCLEOTIDE SEQUENCE [LARGE SCALE GENOMIC DNA]</scope>
    <source>
        <strain evidence="2 3">US-43</strain>
    </source>
</reference>